<organism evidence="1 2">
    <name type="scientific">Massilia timonae</name>
    <dbReference type="NCBI Taxonomy" id="47229"/>
    <lineage>
        <taxon>Bacteria</taxon>
        <taxon>Pseudomonadati</taxon>
        <taxon>Pseudomonadota</taxon>
        <taxon>Betaproteobacteria</taxon>
        <taxon>Burkholderiales</taxon>
        <taxon>Oxalobacteraceae</taxon>
        <taxon>Telluria group</taxon>
        <taxon>Massilia</taxon>
    </lineage>
</organism>
<evidence type="ECO:0000313" key="2">
    <source>
        <dbReference type="Proteomes" id="UP000180246"/>
    </source>
</evidence>
<protein>
    <recommendedName>
        <fullName evidence="3">Addiction module antidote protein</fullName>
    </recommendedName>
</protein>
<reference evidence="1 2" key="1">
    <citation type="submission" date="2014-10" db="EMBL/GenBank/DDBJ databases">
        <authorList>
            <person name="Seo M.-J."/>
            <person name="Seok Y.J."/>
            <person name="Cha I.-T."/>
        </authorList>
    </citation>
    <scope>NUCLEOTIDE SEQUENCE [LARGE SCALE GENOMIC DNA]</scope>
    <source>
        <strain evidence="1 2">NEU</strain>
    </source>
</reference>
<dbReference type="Pfam" id="PF21716">
    <property type="entry name" value="dnstrm_HI1420"/>
    <property type="match status" value="1"/>
</dbReference>
<evidence type="ECO:0008006" key="3">
    <source>
        <dbReference type="Google" id="ProtNLM"/>
    </source>
</evidence>
<dbReference type="InterPro" id="IPR014057">
    <property type="entry name" value="HI1420"/>
</dbReference>
<evidence type="ECO:0000313" key="1">
    <source>
        <dbReference type="EMBL" id="OIJ43497.1"/>
    </source>
</evidence>
<proteinExistence type="predicted"/>
<comment type="caution">
    <text evidence="1">The sequence shown here is derived from an EMBL/GenBank/DDBJ whole genome shotgun (WGS) entry which is preliminary data.</text>
</comment>
<name>A0A1S2NEJ8_9BURK</name>
<gene>
    <name evidence="1" type="ORF">LO55_2640</name>
</gene>
<dbReference type="Proteomes" id="UP000180246">
    <property type="component" value="Unassembled WGS sequence"/>
</dbReference>
<dbReference type="RefSeq" id="WP_071361776.1">
    <property type="nucleotide sequence ID" value="NZ_DIGR01000036.1"/>
</dbReference>
<dbReference type="AlphaFoldDB" id="A0A1S2NEJ8"/>
<accession>A0A1S2NEJ8</accession>
<sequence length="94" mass="9395">MSEQHSPFDPASLDSLDAIADCLADAFEDGDGAVVGAALKAVSQAPGLGALAAAVGVPREQLGAALASGEFDLDLTLEIMKVVDLHMSGGRSGD</sequence>
<dbReference type="EMBL" id="JRYB01000001">
    <property type="protein sequence ID" value="OIJ43497.1"/>
    <property type="molecule type" value="Genomic_DNA"/>
</dbReference>